<dbReference type="GO" id="GO:0008198">
    <property type="term" value="F:ferrous iron binding"/>
    <property type="evidence" value="ECO:0007669"/>
    <property type="project" value="EnsemblFungi"/>
</dbReference>
<protein>
    <recommendedName>
        <fullName evidence="3">ferroxidase</fullName>
        <ecNumber evidence="3">1.16.3.1</ecNumber>
    </recommendedName>
</protein>
<evidence type="ECO:0000256" key="8">
    <source>
        <dbReference type="ARBA" id="ARBA00023002"/>
    </source>
</evidence>
<evidence type="ECO:0000313" key="14">
    <source>
        <dbReference type="Proteomes" id="UP000094336"/>
    </source>
</evidence>
<dbReference type="NCBIfam" id="TIGR03421">
    <property type="entry name" value="FeS_CyaY"/>
    <property type="match status" value="1"/>
</dbReference>
<keyword evidence="11" id="KW-0496">Mitochondrion</keyword>
<name>A0A1E3QUX9_9ASCO</name>
<keyword evidence="10" id="KW-0406">Ion transport</keyword>
<dbReference type="GO" id="GO:0008199">
    <property type="term" value="F:ferric iron binding"/>
    <property type="evidence" value="ECO:0007669"/>
    <property type="project" value="InterPro"/>
</dbReference>
<dbReference type="GO" id="GO:0016226">
    <property type="term" value="P:iron-sulfur cluster assembly"/>
    <property type="evidence" value="ECO:0007669"/>
    <property type="project" value="EnsemblFungi"/>
</dbReference>
<dbReference type="GO" id="GO:0006879">
    <property type="term" value="P:intracellular iron ion homeostasis"/>
    <property type="evidence" value="ECO:0007669"/>
    <property type="project" value="UniProtKB-KW"/>
</dbReference>
<dbReference type="STRING" id="984486.A0A1E3QUX9"/>
<dbReference type="InterPro" id="IPR036524">
    <property type="entry name" value="Frataxin/CyaY_sf"/>
</dbReference>
<dbReference type="GO" id="GO:0042802">
    <property type="term" value="F:identical protein binding"/>
    <property type="evidence" value="ECO:0007669"/>
    <property type="project" value="EnsemblFungi"/>
</dbReference>
<dbReference type="GO" id="GO:0006826">
    <property type="term" value="P:iron ion transport"/>
    <property type="evidence" value="ECO:0007669"/>
    <property type="project" value="UniProtKB-KW"/>
</dbReference>
<dbReference type="EMBL" id="KV454427">
    <property type="protein sequence ID" value="ODQ81468.1"/>
    <property type="molecule type" value="Genomic_DNA"/>
</dbReference>
<dbReference type="GO" id="GO:0010040">
    <property type="term" value="P:response to iron(II) ion"/>
    <property type="evidence" value="ECO:0007669"/>
    <property type="project" value="EnsemblFungi"/>
</dbReference>
<dbReference type="RefSeq" id="XP_018986796.1">
    <property type="nucleotide sequence ID" value="XM_019132370.1"/>
</dbReference>
<dbReference type="AlphaFoldDB" id="A0A1E3QUX9"/>
<evidence type="ECO:0000256" key="9">
    <source>
        <dbReference type="ARBA" id="ARBA00023004"/>
    </source>
</evidence>
<evidence type="ECO:0000256" key="10">
    <source>
        <dbReference type="ARBA" id="ARBA00023065"/>
    </source>
</evidence>
<evidence type="ECO:0000256" key="7">
    <source>
        <dbReference type="ARBA" id="ARBA00022946"/>
    </source>
</evidence>
<dbReference type="PANTHER" id="PTHR16821:SF2">
    <property type="entry name" value="FRATAXIN, MITOCHONDRIAL"/>
    <property type="match status" value="1"/>
</dbReference>
<keyword evidence="9" id="KW-0408">Iron</keyword>
<evidence type="ECO:0000256" key="5">
    <source>
        <dbReference type="ARBA" id="ARBA00022448"/>
    </source>
</evidence>
<proteinExistence type="inferred from homology"/>
<dbReference type="GO" id="GO:0006979">
    <property type="term" value="P:response to oxidative stress"/>
    <property type="evidence" value="ECO:0007669"/>
    <property type="project" value="EnsemblFungi"/>
</dbReference>
<dbReference type="Gene3D" id="3.30.920.10">
    <property type="entry name" value="Frataxin/CyaY"/>
    <property type="match status" value="1"/>
</dbReference>
<dbReference type="Proteomes" id="UP000094336">
    <property type="component" value="Unassembled WGS sequence"/>
</dbReference>
<keyword evidence="5" id="KW-0813">Transport</keyword>
<dbReference type="SUPFAM" id="SSF55387">
    <property type="entry name" value="Frataxin/Nqo15-like"/>
    <property type="match status" value="1"/>
</dbReference>
<dbReference type="SMART" id="SM01219">
    <property type="entry name" value="Frataxin_Cyay"/>
    <property type="match status" value="1"/>
</dbReference>
<evidence type="ECO:0000256" key="12">
    <source>
        <dbReference type="ARBA" id="ARBA00047990"/>
    </source>
</evidence>
<evidence type="ECO:0000256" key="2">
    <source>
        <dbReference type="ARBA" id="ARBA00008183"/>
    </source>
</evidence>
<evidence type="ECO:0000256" key="4">
    <source>
        <dbReference type="ARBA" id="ARBA00022434"/>
    </source>
</evidence>
<evidence type="ECO:0000256" key="11">
    <source>
        <dbReference type="ARBA" id="ARBA00023128"/>
    </source>
</evidence>
<dbReference type="PROSITE" id="PS01344">
    <property type="entry name" value="FRATAXIN_1"/>
    <property type="match status" value="1"/>
</dbReference>
<evidence type="ECO:0000313" key="13">
    <source>
        <dbReference type="EMBL" id="ODQ81468.1"/>
    </source>
</evidence>
<dbReference type="GO" id="GO:0034986">
    <property type="term" value="F:iron chaperone activity"/>
    <property type="evidence" value="ECO:0007669"/>
    <property type="project" value="EnsemblFungi"/>
</dbReference>
<dbReference type="GO" id="GO:0004322">
    <property type="term" value="F:ferroxidase activity"/>
    <property type="evidence" value="ECO:0007669"/>
    <property type="project" value="UniProtKB-EC"/>
</dbReference>
<dbReference type="OrthoDB" id="1897642at2759"/>
<keyword evidence="6" id="KW-0410">Iron transport</keyword>
<comment type="catalytic activity">
    <reaction evidence="12">
        <text>4 Fe(2+) + O2 + 4 H(+) = 4 Fe(3+) + 2 H2O</text>
        <dbReference type="Rhea" id="RHEA:11148"/>
        <dbReference type="ChEBI" id="CHEBI:15377"/>
        <dbReference type="ChEBI" id="CHEBI:15378"/>
        <dbReference type="ChEBI" id="CHEBI:15379"/>
        <dbReference type="ChEBI" id="CHEBI:29033"/>
        <dbReference type="ChEBI" id="CHEBI:29034"/>
        <dbReference type="EC" id="1.16.3.1"/>
    </reaction>
</comment>
<dbReference type="InterPro" id="IPR017789">
    <property type="entry name" value="Frataxin"/>
</dbReference>
<dbReference type="GO" id="GO:0005759">
    <property type="term" value="C:mitochondrial matrix"/>
    <property type="evidence" value="ECO:0007669"/>
    <property type="project" value="EnsemblFungi"/>
</dbReference>
<dbReference type="GO" id="GO:0006749">
    <property type="term" value="P:glutathione metabolic process"/>
    <property type="evidence" value="ECO:0007669"/>
    <property type="project" value="EnsemblFungi"/>
</dbReference>
<evidence type="ECO:0000256" key="6">
    <source>
        <dbReference type="ARBA" id="ARBA00022496"/>
    </source>
</evidence>
<dbReference type="InterPro" id="IPR002908">
    <property type="entry name" value="Frataxin/CyaY"/>
</dbReference>
<dbReference type="GeneID" id="30150223"/>
<reference evidence="14" key="1">
    <citation type="submission" date="2016-05" db="EMBL/GenBank/DDBJ databases">
        <title>Comparative genomics of biotechnologically important yeasts.</title>
        <authorList>
            <consortium name="DOE Joint Genome Institute"/>
            <person name="Riley R."/>
            <person name="Haridas S."/>
            <person name="Wolfe K.H."/>
            <person name="Lopes M.R."/>
            <person name="Hittinger C.T."/>
            <person name="Goker M."/>
            <person name="Salamov A."/>
            <person name="Wisecaver J."/>
            <person name="Long T.M."/>
            <person name="Aerts A.L."/>
            <person name="Barry K."/>
            <person name="Choi C."/>
            <person name="Clum A."/>
            <person name="Coughlan A.Y."/>
            <person name="Deshpande S."/>
            <person name="Douglass A.P."/>
            <person name="Hanson S.J."/>
            <person name="Klenk H.-P."/>
            <person name="Labutti K."/>
            <person name="Lapidus A."/>
            <person name="Lindquist E."/>
            <person name="Lipzen A."/>
            <person name="Meier-Kolthoff J.P."/>
            <person name="Ohm R.A."/>
            <person name="Otillar R.P."/>
            <person name="Pangilinan J."/>
            <person name="Peng Y."/>
            <person name="Rokas A."/>
            <person name="Rosa C.A."/>
            <person name="Scheuner C."/>
            <person name="Sibirny A.A."/>
            <person name="Slot J.C."/>
            <person name="Stielow J.B."/>
            <person name="Sun H."/>
            <person name="Kurtzman C.P."/>
            <person name="Blackwell M."/>
            <person name="Grigoriev I.V."/>
            <person name="Jeffries T.W."/>
        </authorList>
    </citation>
    <scope>NUCLEOTIDE SEQUENCE [LARGE SCALE GENOMIC DNA]</scope>
    <source>
        <strain evidence="14">NRRL Y-12698</strain>
    </source>
</reference>
<keyword evidence="14" id="KW-1185">Reference proteome</keyword>
<keyword evidence="8" id="KW-0560">Oxidoreductase</keyword>
<dbReference type="GO" id="GO:0006121">
    <property type="term" value="P:mitochondrial electron transport, succinate to ubiquinone"/>
    <property type="evidence" value="ECO:0007669"/>
    <property type="project" value="EnsemblFungi"/>
</dbReference>
<dbReference type="GO" id="GO:0051537">
    <property type="term" value="F:2 iron, 2 sulfur cluster binding"/>
    <property type="evidence" value="ECO:0007669"/>
    <property type="project" value="TreeGrafter"/>
</dbReference>
<keyword evidence="4" id="KW-0409">Iron storage</keyword>
<dbReference type="NCBIfam" id="TIGR03422">
    <property type="entry name" value="mito_frataxin"/>
    <property type="match status" value="1"/>
</dbReference>
<dbReference type="PANTHER" id="PTHR16821">
    <property type="entry name" value="FRATAXIN"/>
    <property type="match status" value="1"/>
</dbReference>
<dbReference type="EC" id="1.16.3.1" evidence="3"/>
<dbReference type="InterPro" id="IPR020895">
    <property type="entry name" value="Frataxin_CS"/>
</dbReference>
<evidence type="ECO:0000256" key="1">
    <source>
        <dbReference type="ARBA" id="ARBA00004173"/>
    </source>
</evidence>
<keyword evidence="7" id="KW-0809">Transit peptide</keyword>
<organism evidence="13 14">
    <name type="scientific">Babjeviella inositovora NRRL Y-12698</name>
    <dbReference type="NCBI Taxonomy" id="984486"/>
    <lineage>
        <taxon>Eukaryota</taxon>
        <taxon>Fungi</taxon>
        <taxon>Dikarya</taxon>
        <taxon>Ascomycota</taxon>
        <taxon>Saccharomycotina</taxon>
        <taxon>Pichiomycetes</taxon>
        <taxon>Serinales incertae sedis</taxon>
        <taxon>Babjeviella</taxon>
    </lineage>
</organism>
<comment type="subcellular location">
    <subcellularLocation>
        <location evidence="1">Mitochondrion</location>
    </subcellularLocation>
</comment>
<comment type="similarity">
    <text evidence="2">Belongs to the frataxin family.</text>
</comment>
<gene>
    <name evidence="13" type="ORF">BABINDRAFT_6166</name>
</gene>
<sequence>MLRSTIRLGLQTSRAIAPLAARSTLPTGPTVSLSARFTRSYAAPKQVTTDGHDITTNIDEITINQYHKLADVYLESFVDEVEALGEQYPEIDIELTQGVMTFALPPNGVYVINKQPPNKQIWLSSPISGPKRYDLVKGQWTSLRDNSLLTNLMAAEIASALKIDFKFEAI</sequence>
<dbReference type="Pfam" id="PF01491">
    <property type="entry name" value="Frataxin_Cyay"/>
    <property type="match status" value="1"/>
</dbReference>
<accession>A0A1E3QUX9</accession>
<dbReference type="PROSITE" id="PS50810">
    <property type="entry name" value="FRATAXIN_2"/>
    <property type="match status" value="1"/>
</dbReference>
<evidence type="ECO:0000256" key="3">
    <source>
        <dbReference type="ARBA" id="ARBA00013107"/>
    </source>
</evidence>